<dbReference type="PROSITE" id="PS50968">
    <property type="entry name" value="BIOTINYL_LIPOYL"/>
    <property type="match status" value="1"/>
</dbReference>
<reference evidence="3 4" key="1">
    <citation type="journal article" date="2020" name="Biotechnol. Biofuels">
        <title>New insights from the biogas microbiome by comprehensive genome-resolved metagenomics of nearly 1600 species originating from multiple anaerobic digesters.</title>
        <authorList>
            <person name="Campanaro S."/>
            <person name="Treu L."/>
            <person name="Rodriguez-R L.M."/>
            <person name="Kovalovszki A."/>
            <person name="Ziels R.M."/>
            <person name="Maus I."/>
            <person name="Zhu X."/>
            <person name="Kougias P.G."/>
            <person name="Basile A."/>
            <person name="Luo G."/>
            <person name="Schluter A."/>
            <person name="Konstantinidis K.T."/>
            <person name="Angelidaki I."/>
        </authorList>
    </citation>
    <scope>NUCLEOTIDE SEQUENCE [LARGE SCALE GENOMIC DNA]</scope>
    <source>
        <strain evidence="3">AS15tlH2ME_198</strain>
    </source>
</reference>
<dbReference type="PANTHER" id="PTHR23151:SF90">
    <property type="entry name" value="DIHYDROLIPOYLLYSINE-RESIDUE ACETYLTRANSFERASE COMPONENT OF PYRUVATE DEHYDROGENASE COMPLEX, MITOCHONDRIAL-RELATED"/>
    <property type="match status" value="1"/>
</dbReference>
<dbReference type="InterPro" id="IPR011053">
    <property type="entry name" value="Single_hybrid_motif"/>
</dbReference>
<dbReference type="Pfam" id="PF00364">
    <property type="entry name" value="Biotin_lipoyl"/>
    <property type="match status" value="1"/>
</dbReference>
<dbReference type="GO" id="GO:0006086">
    <property type="term" value="P:pyruvate decarboxylation to acetyl-CoA"/>
    <property type="evidence" value="ECO:0007669"/>
    <property type="project" value="InterPro"/>
</dbReference>
<dbReference type="Proteomes" id="UP000557899">
    <property type="component" value="Unassembled WGS sequence"/>
</dbReference>
<dbReference type="AlphaFoldDB" id="A0A7X6PQF4"/>
<feature type="non-terminal residue" evidence="3">
    <location>
        <position position="105"/>
    </location>
</feature>
<dbReference type="Gene3D" id="2.40.50.100">
    <property type="match status" value="1"/>
</dbReference>
<proteinExistence type="predicted"/>
<dbReference type="CDD" id="cd06849">
    <property type="entry name" value="lipoyl_domain"/>
    <property type="match status" value="1"/>
</dbReference>
<dbReference type="InterPro" id="IPR000089">
    <property type="entry name" value="Biotin_lipoyl"/>
</dbReference>
<evidence type="ECO:0000256" key="1">
    <source>
        <dbReference type="SAM" id="MobiDB-lite"/>
    </source>
</evidence>
<gene>
    <name evidence="3" type="ORF">GX859_13205</name>
</gene>
<name>A0A7X6PQF4_9CORY</name>
<dbReference type="InterPro" id="IPR045257">
    <property type="entry name" value="E2/Pdx1"/>
</dbReference>
<dbReference type="PANTHER" id="PTHR23151">
    <property type="entry name" value="DIHYDROLIPOAMIDE ACETYL/SUCCINYL-TRANSFERASE-RELATED"/>
    <property type="match status" value="1"/>
</dbReference>
<dbReference type="GO" id="GO:0045254">
    <property type="term" value="C:pyruvate dehydrogenase complex"/>
    <property type="evidence" value="ECO:0007669"/>
    <property type="project" value="InterPro"/>
</dbReference>
<dbReference type="EMBL" id="JAAZHI010000257">
    <property type="protein sequence ID" value="NLA57222.1"/>
    <property type="molecule type" value="Genomic_DNA"/>
</dbReference>
<dbReference type="SUPFAM" id="SSF51230">
    <property type="entry name" value="Single hybrid motif"/>
    <property type="match status" value="1"/>
</dbReference>
<feature type="region of interest" description="Disordered" evidence="1">
    <location>
        <begin position="78"/>
        <end position="105"/>
    </location>
</feature>
<feature type="domain" description="Lipoyl-binding" evidence="2">
    <location>
        <begin position="1"/>
        <end position="76"/>
    </location>
</feature>
<evidence type="ECO:0000313" key="4">
    <source>
        <dbReference type="Proteomes" id="UP000557899"/>
    </source>
</evidence>
<comment type="caution">
    <text evidence="3">The sequence shown here is derived from an EMBL/GenBank/DDBJ whole genome shotgun (WGS) entry which is preliminary data.</text>
</comment>
<organism evidence="3 4">
    <name type="scientific">Corynebacterium humireducens</name>
    <dbReference type="NCBI Taxonomy" id="1223514"/>
    <lineage>
        <taxon>Bacteria</taxon>
        <taxon>Bacillati</taxon>
        <taxon>Actinomycetota</taxon>
        <taxon>Actinomycetes</taxon>
        <taxon>Mycobacteriales</taxon>
        <taxon>Corynebacteriaceae</taxon>
        <taxon>Corynebacterium</taxon>
    </lineage>
</organism>
<protein>
    <recommendedName>
        <fullName evidence="2">Lipoyl-binding domain-containing protein</fullName>
    </recommendedName>
</protein>
<evidence type="ECO:0000313" key="3">
    <source>
        <dbReference type="EMBL" id="NLA57222.1"/>
    </source>
</evidence>
<sequence>MAVVTMPKLGLTMNEGTVSRWNKKIGDQVEKGEILLVVATDKLTFEVEAAESGVLSEILVKEGEAAAVSAPIARIGGGGAENIPVTGPHAPAEEKTLPKTAPVQA</sequence>
<accession>A0A7X6PQF4</accession>
<evidence type="ECO:0000259" key="2">
    <source>
        <dbReference type="PROSITE" id="PS50968"/>
    </source>
</evidence>